<dbReference type="EMBL" id="JAYKXN010000004">
    <property type="protein sequence ID" value="KAK7293349.1"/>
    <property type="molecule type" value="Genomic_DNA"/>
</dbReference>
<dbReference type="SUPFAM" id="SSF56815">
    <property type="entry name" value="Sec1/munc18-like (SM) proteins"/>
    <property type="match status" value="1"/>
</dbReference>
<gene>
    <name evidence="2" type="ORF">RJT34_16212</name>
</gene>
<dbReference type="InterPro" id="IPR027482">
    <property type="entry name" value="Sec1-like_dom2"/>
</dbReference>
<dbReference type="Pfam" id="PF00995">
    <property type="entry name" value="Sec1"/>
    <property type="match status" value="1"/>
</dbReference>
<reference evidence="2 3" key="1">
    <citation type="submission" date="2024-01" db="EMBL/GenBank/DDBJ databases">
        <title>The genomes of 5 underutilized Papilionoideae crops provide insights into root nodulation and disease resistance.</title>
        <authorList>
            <person name="Yuan L."/>
        </authorList>
    </citation>
    <scope>NUCLEOTIDE SEQUENCE [LARGE SCALE GENOMIC DNA]</scope>
    <source>
        <strain evidence="2">LY-2023</strain>
        <tissue evidence="2">Leaf</tissue>
    </source>
</reference>
<dbReference type="InterPro" id="IPR001619">
    <property type="entry name" value="Sec1-like"/>
</dbReference>
<comment type="caution">
    <text evidence="2">The sequence shown here is derived from an EMBL/GenBank/DDBJ whole genome shotgun (WGS) entry which is preliminary data.</text>
</comment>
<protein>
    <recommendedName>
        <fullName evidence="4">Vacuolar protein sorting-associated protein 45</fullName>
    </recommendedName>
</protein>
<sequence>MKSRLQEVIIFIVGGTTYEESRSVALQNATNTDIGFILGGSSILNSKRKHGFPPGFKFKNPRYMNKSTNLNIIENIEDTDASNREQKFELTAEHLKI</sequence>
<organism evidence="2 3">
    <name type="scientific">Clitoria ternatea</name>
    <name type="common">Butterfly pea</name>
    <dbReference type="NCBI Taxonomy" id="43366"/>
    <lineage>
        <taxon>Eukaryota</taxon>
        <taxon>Viridiplantae</taxon>
        <taxon>Streptophyta</taxon>
        <taxon>Embryophyta</taxon>
        <taxon>Tracheophyta</taxon>
        <taxon>Spermatophyta</taxon>
        <taxon>Magnoliopsida</taxon>
        <taxon>eudicotyledons</taxon>
        <taxon>Gunneridae</taxon>
        <taxon>Pentapetalae</taxon>
        <taxon>rosids</taxon>
        <taxon>fabids</taxon>
        <taxon>Fabales</taxon>
        <taxon>Fabaceae</taxon>
        <taxon>Papilionoideae</taxon>
        <taxon>50 kb inversion clade</taxon>
        <taxon>NPAAA clade</taxon>
        <taxon>indigoferoid/millettioid clade</taxon>
        <taxon>Phaseoleae</taxon>
        <taxon>Clitoria</taxon>
    </lineage>
</organism>
<evidence type="ECO:0000313" key="2">
    <source>
        <dbReference type="EMBL" id="KAK7293349.1"/>
    </source>
</evidence>
<name>A0AAN9J9T5_CLITE</name>
<dbReference type="AlphaFoldDB" id="A0AAN9J9T5"/>
<dbReference type="GO" id="GO:0016192">
    <property type="term" value="P:vesicle-mediated transport"/>
    <property type="evidence" value="ECO:0007669"/>
    <property type="project" value="InterPro"/>
</dbReference>
<evidence type="ECO:0008006" key="4">
    <source>
        <dbReference type="Google" id="ProtNLM"/>
    </source>
</evidence>
<accession>A0AAN9J9T5</accession>
<evidence type="ECO:0000256" key="1">
    <source>
        <dbReference type="ARBA" id="ARBA00009884"/>
    </source>
</evidence>
<proteinExistence type="inferred from homology"/>
<comment type="similarity">
    <text evidence="1">Belongs to the STXBP/unc-18/SEC1 family.</text>
</comment>
<evidence type="ECO:0000313" key="3">
    <source>
        <dbReference type="Proteomes" id="UP001359559"/>
    </source>
</evidence>
<dbReference type="Gene3D" id="3.40.50.1910">
    <property type="match status" value="1"/>
</dbReference>
<dbReference type="InterPro" id="IPR036045">
    <property type="entry name" value="Sec1-like_sf"/>
</dbReference>
<dbReference type="Proteomes" id="UP001359559">
    <property type="component" value="Unassembled WGS sequence"/>
</dbReference>
<keyword evidence="3" id="KW-1185">Reference proteome</keyword>